<dbReference type="InterPro" id="IPR011990">
    <property type="entry name" value="TPR-like_helical_dom_sf"/>
</dbReference>
<feature type="repeat" description="PPR" evidence="8">
    <location>
        <begin position="961"/>
        <end position="995"/>
    </location>
</feature>
<evidence type="ECO:0000256" key="4">
    <source>
        <dbReference type="ARBA" id="ARBA00022946"/>
    </source>
</evidence>
<feature type="repeat" description="PPR" evidence="8">
    <location>
        <begin position="1066"/>
        <end position="1100"/>
    </location>
</feature>
<proteinExistence type="inferred from homology"/>
<dbReference type="Pfam" id="PF12854">
    <property type="entry name" value="PPR_1"/>
    <property type="match status" value="2"/>
</dbReference>
<dbReference type="ExpressionAtlas" id="A0A317Y4M7">
    <property type="expression patterns" value="baseline and differential"/>
</dbReference>
<evidence type="ECO:0000256" key="5">
    <source>
        <dbReference type="ARBA" id="ARBA00023015"/>
    </source>
</evidence>
<gene>
    <name evidence="11" type="primary">At3g16010_0</name>
    <name evidence="11" type="ORF">Zm00014a_026694</name>
</gene>
<keyword evidence="6" id="KW-0804">Transcription</keyword>
<comment type="caution">
    <text evidence="11">The sequence shown here is derived from an EMBL/GenBank/DDBJ whole genome shotgun (WGS) entry which is preliminary data.</text>
</comment>
<feature type="repeat" description="PPR" evidence="8">
    <location>
        <begin position="926"/>
        <end position="956"/>
    </location>
</feature>
<dbReference type="InterPro" id="IPR018866">
    <property type="entry name" value="Znf-4CXXC_R1"/>
</dbReference>
<feature type="domain" description="Zinc-finger" evidence="10">
    <location>
        <begin position="150"/>
        <end position="257"/>
    </location>
</feature>
<dbReference type="PROSITE" id="PS51375">
    <property type="entry name" value="PPR"/>
    <property type="match status" value="11"/>
</dbReference>
<evidence type="ECO:0000256" key="6">
    <source>
        <dbReference type="ARBA" id="ARBA00023163"/>
    </source>
</evidence>
<evidence type="ECO:0000313" key="11">
    <source>
        <dbReference type="EMBL" id="PWZ53657.1"/>
    </source>
</evidence>
<feature type="repeat" description="PPR" evidence="8">
    <location>
        <begin position="855"/>
        <end position="890"/>
    </location>
</feature>
<dbReference type="SUPFAM" id="SSF81901">
    <property type="entry name" value="HCP-like"/>
    <property type="match status" value="2"/>
</dbReference>
<dbReference type="Gene3D" id="1.25.40.10">
    <property type="entry name" value="Tetratricopeptide repeat domain"/>
    <property type="match status" value="7"/>
</dbReference>
<dbReference type="GO" id="GO:0005634">
    <property type="term" value="C:nucleus"/>
    <property type="evidence" value="ECO:0007669"/>
    <property type="project" value="UniProtKB-SubCell"/>
</dbReference>
<dbReference type="NCBIfam" id="TIGR00756">
    <property type="entry name" value="PPR"/>
    <property type="match status" value="12"/>
</dbReference>
<organism evidence="11">
    <name type="scientific">Zea mays</name>
    <name type="common">Maize</name>
    <dbReference type="NCBI Taxonomy" id="4577"/>
    <lineage>
        <taxon>Eukaryota</taxon>
        <taxon>Viridiplantae</taxon>
        <taxon>Streptophyta</taxon>
        <taxon>Embryophyta</taxon>
        <taxon>Tracheophyta</taxon>
        <taxon>Spermatophyta</taxon>
        <taxon>Magnoliopsida</taxon>
        <taxon>Liliopsida</taxon>
        <taxon>Poales</taxon>
        <taxon>Poaceae</taxon>
        <taxon>PACMAD clade</taxon>
        <taxon>Panicoideae</taxon>
        <taxon>Andropogonodae</taxon>
        <taxon>Andropogoneae</taxon>
        <taxon>Tripsacinae</taxon>
        <taxon>Zea</taxon>
    </lineage>
</organism>
<feature type="repeat" description="PPR" evidence="8">
    <location>
        <begin position="820"/>
        <end position="854"/>
    </location>
</feature>
<dbReference type="Pfam" id="PF01535">
    <property type="entry name" value="PPR"/>
    <property type="match status" value="3"/>
</dbReference>
<dbReference type="PANTHER" id="PTHR47936">
    <property type="entry name" value="PPR_LONG DOMAIN-CONTAINING PROTEIN"/>
    <property type="match status" value="1"/>
</dbReference>
<protein>
    <submittedName>
        <fullName evidence="11">Pentatricopeptide repeat-containing protein</fullName>
    </submittedName>
</protein>
<feature type="repeat" description="PPR" evidence="8">
    <location>
        <begin position="715"/>
        <end position="749"/>
    </location>
</feature>
<feature type="repeat" description="PPR" evidence="8">
    <location>
        <begin position="750"/>
        <end position="784"/>
    </location>
</feature>
<dbReference type="EMBL" id="NCVQ01000001">
    <property type="protein sequence ID" value="PWZ53657.1"/>
    <property type="molecule type" value="Genomic_DNA"/>
</dbReference>
<evidence type="ECO:0000256" key="8">
    <source>
        <dbReference type="PROSITE-ProRule" id="PRU00708"/>
    </source>
</evidence>
<dbReference type="PANTHER" id="PTHR47936:SF1">
    <property type="entry name" value="PENTATRICOPEPTIDE REPEAT-CONTAINING PROTEIN GUN1, CHLOROPLASTIC"/>
    <property type="match status" value="1"/>
</dbReference>
<dbReference type="InterPro" id="IPR002885">
    <property type="entry name" value="PPR_rpt"/>
</dbReference>
<name>A0A317Y4M7_MAIZE</name>
<keyword evidence="3" id="KW-0677">Repeat</keyword>
<evidence type="ECO:0000256" key="9">
    <source>
        <dbReference type="SAM" id="MobiDB-lite"/>
    </source>
</evidence>
<keyword evidence="5" id="KW-0805">Transcription regulation</keyword>
<feature type="repeat" description="PPR" evidence="8">
    <location>
        <begin position="891"/>
        <end position="925"/>
    </location>
</feature>
<feature type="repeat" description="PPR" evidence="8">
    <location>
        <begin position="785"/>
        <end position="819"/>
    </location>
</feature>
<comment type="similarity">
    <text evidence="2">Belongs to the PPR family. P subfamily.</text>
</comment>
<dbReference type="Proteomes" id="UP000251960">
    <property type="component" value="Chromosome 1"/>
</dbReference>
<evidence type="ECO:0000256" key="1">
    <source>
        <dbReference type="ARBA" id="ARBA00004123"/>
    </source>
</evidence>
<dbReference type="AlphaFoldDB" id="A0A317Y4M7"/>
<dbReference type="Pfam" id="PF10497">
    <property type="entry name" value="zf-4CXXC_R1"/>
    <property type="match status" value="1"/>
</dbReference>
<evidence type="ECO:0000259" key="10">
    <source>
        <dbReference type="Pfam" id="PF10497"/>
    </source>
</evidence>
<sequence length="1123" mass="126767">MGKLGAKSDYESIRDARISENMARMEMLGLLRCAGELSDIASSHRAAGSATPRRTPRPRVTSMTPLRRSGRLLAATPTRPTGSASTHRCSTRLNGQGTGVLSKLTAAGSEEEDDTWEDDKEGKWAVAVAKERVQALQERRCDSRGRGGAYDSVLGICCHFCRQKKLCGEEDCKRCGEGDLKQPCLGKTECSSCHSSNGILCRGCLKVRYGEEMEEVRKNKNWLCPHCVEEKGIKKFWICNSSFCLKKRKIPPTGIAIYNDAPAAVDIAHPWPQWVALMELLLRRGHVDPSAFAAASLSSKHANAVRTACLRFGRQRPELIRHISRWDIQVALRCGCPSIDRKVVNSGKRLRAYVGLVEGESATSRPVGPGSSTWGAGLTFLASRATCQRLLHLNYHLWKQFKDAAKRSTSKRLSRAKPAMFMQTGPFRMQSTCTKCGGSGKTVKDFYRFLGRASPGRPVMCSQWLPASPSSRRSVAQRLRCWRPKMMARRDVQLLVARGISSSPRLSRRINQTESEIVRMFHPPIRKSEEAIATIAPRYTHSVRVLDERFIRILKIFKWGPDAEKALEVLMLRVDHWLVREVMKTDVGVNVKMQFFRWAAKRRNYEHDTSTYMALIHCLEVVEQYGEMWKMIQEMVRNPICVVTPTELSDVVRMLGNAKMVRQAITIFYQIKTRKCQPIAQAYNSMIIMLMHEGQYEKVHQLYNEMSTEGHCFPDTVTYSALISAFCKLGRRDSAIQLLNEMKEIGMQPTTKIYTMLIALFFKFNDAHGALSLFEEMRHQYCRPDVFTYTELIRGLGKAGRIDEAYHFFCEMQREGCRPDTVFMNNMINFLGKAGRLDDAMKLFQEMETLRCIPSVVTYNTIIKALFESKSRASEVPSWFERMKESGISPSSFTYSILIDGFCKTNRMEKAMMLLEEMDEKGFPPCPAAYCSLIDALGKAKRYDLACELFQELKENCGSSSARVYAVMIKHLGKAGRLDDAINMFDEMNKLGCAPDVYAYNALMSGLARTGMLDEALSTMRRMQEHGCIPDINSYNIILNGLAKTGGPHRAMEMLSNMKQSTVRPDVVSYNTVLGALSHAGMFEEASKLMKEMNTLGFEYDLITYSSILEAIGKVDHEYTDQG</sequence>
<keyword evidence="4" id="KW-0809">Transit peptide</keyword>
<keyword evidence="7" id="KW-0539">Nucleus</keyword>
<comment type="subcellular location">
    <subcellularLocation>
        <location evidence="1">Nucleus</location>
    </subcellularLocation>
</comment>
<feature type="compositionally biased region" description="Polar residues" evidence="9">
    <location>
        <begin position="78"/>
        <end position="95"/>
    </location>
</feature>
<feature type="repeat" description="PPR" evidence="8">
    <location>
        <begin position="996"/>
        <end position="1030"/>
    </location>
</feature>
<dbReference type="Pfam" id="PF13041">
    <property type="entry name" value="PPR_2"/>
    <property type="match status" value="4"/>
</dbReference>
<evidence type="ECO:0000256" key="7">
    <source>
        <dbReference type="ARBA" id="ARBA00023242"/>
    </source>
</evidence>
<feature type="region of interest" description="Disordered" evidence="9">
    <location>
        <begin position="43"/>
        <end position="96"/>
    </location>
</feature>
<feature type="repeat" description="PPR" evidence="8">
    <location>
        <begin position="1031"/>
        <end position="1065"/>
    </location>
</feature>
<dbReference type="FunFam" id="1.25.40.10:FF:000530">
    <property type="entry name" value="Pentatricopeptide repeat-containing protein At1g74850, chloroplastic"/>
    <property type="match status" value="1"/>
</dbReference>
<reference evidence="11" key="1">
    <citation type="journal article" date="2018" name="Nat. Genet.">
        <title>Extensive intraspecific gene order and gene structural variations between Mo17 and other maize genomes.</title>
        <authorList>
            <person name="Sun S."/>
            <person name="Zhou Y."/>
            <person name="Chen J."/>
            <person name="Shi J."/>
            <person name="Zhao H."/>
            <person name="Zhao H."/>
            <person name="Song W."/>
            <person name="Zhang M."/>
            <person name="Cui Y."/>
            <person name="Dong X."/>
            <person name="Liu H."/>
            <person name="Ma X."/>
            <person name="Jiao Y."/>
            <person name="Wang B."/>
            <person name="Wei X."/>
            <person name="Stein J.C."/>
            <person name="Glaubitz J.C."/>
            <person name="Lu F."/>
            <person name="Yu G."/>
            <person name="Liang C."/>
            <person name="Fengler K."/>
            <person name="Li B."/>
            <person name="Rafalski A."/>
            <person name="Schnable P.S."/>
            <person name="Ware D.H."/>
            <person name="Buckler E.S."/>
            <person name="Lai J."/>
        </authorList>
    </citation>
    <scope>NUCLEOTIDE SEQUENCE [LARGE SCALE GENOMIC DNA]</scope>
    <source>
        <tissue evidence="11">Seedling</tissue>
    </source>
</reference>
<evidence type="ECO:0000256" key="3">
    <source>
        <dbReference type="ARBA" id="ARBA00022737"/>
    </source>
</evidence>
<evidence type="ECO:0000256" key="2">
    <source>
        <dbReference type="ARBA" id="ARBA00007626"/>
    </source>
</evidence>
<accession>A0A317Y4M7</accession>